<evidence type="ECO:0000313" key="2">
    <source>
        <dbReference type="Proteomes" id="UP000652761"/>
    </source>
</evidence>
<organism evidence="1 2">
    <name type="scientific">Colocasia esculenta</name>
    <name type="common">Wild taro</name>
    <name type="synonym">Arum esculentum</name>
    <dbReference type="NCBI Taxonomy" id="4460"/>
    <lineage>
        <taxon>Eukaryota</taxon>
        <taxon>Viridiplantae</taxon>
        <taxon>Streptophyta</taxon>
        <taxon>Embryophyta</taxon>
        <taxon>Tracheophyta</taxon>
        <taxon>Spermatophyta</taxon>
        <taxon>Magnoliopsida</taxon>
        <taxon>Liliopsida</taxon>
        <taxon>Araceae</taxon>
        <taxon>Aroideae</taxon>
        <taxon>Colocasieae</taxon>
        <taxon>Colocasia</taxon>
    </lineage>
</organism>
<sequence length="369" mass="42994">MLQTQDKIMQNWSSSVDTRSSSVDTRDSFQKTFWPIWDSVSTLDQVVSTLETLLENFWANLGQCVDTRSSSVDTRDLPRTPFGLIWDSVSTLDQRSSLGHPLTLSEWFVLHHQALWGPFILKEIRIAKYFQLYNDFRYLNKQGEVQFGQFHAAVVSLRTENPINCSFTVDFTTLKMLEIIFLPKLHSVVLDSSAGSHAFERFARVMDWEKHYNQSALQLEALNSSLFRSSKSRLSAEAFLDLNSINPVRELYHQWVERYSTFISLKKDLKDHQFFYPVTIDQFLQRASFGKSSYYKFTLDKANYKLFLEDQRQHYIQRLVPDMGASFTLEAAIFHQLFEDQEIGAWEIISRHASLLSPNVYLHVPPQNQ</sequence>
<protein>
    <submittedName>
        <fullName evidence="1">Uncharacterized protein</fullName>
    </submittedName>
</protein>
<proteinExistence type="predicted"/>
<dbReference type="AlphaFoldDB" id="A0A843WHK0"/>
<comment type="caution">
    <text evidence="1">The sequence shown here is derived from an EMBL/GenBank/DDBJ whole genome shotgun (WGS) entry which is preliminary data.</text>
</comment>
<feature type="non-terminal residue" evidence="1">
    <location>
        <position position="369"/>
    </location>
</feature>
<evidence type="ECO:0000313" key="1">
    <source>
        <dbReference type="EMBL" id="MQM09832.1"/>
    </source>
</evidence>
<reference evidence="1" key="1">
    <citation type="submission" date="2017-07" db="EMBL/GenBank/DDBJ databases">
        <title>Taro Niue Genome Assembly and Annotation.</title>
        <authorList>
            <person name="Atibalentja N."/>
            <person name="Keating K."/>
            <person name="Fields C.J."/>
        </authorList>
    </citation>
    <scope>NUCLEOTIDE SEQUENCE</scope>
    <source>
        <strain evidence="1">Niue_2</strain>
        <tissue evidence="1">Leaf</tissue>
    </source>
</reference>
<accession>A0A843WHK0</accession>
<keyword evidence="2" id="KW-1185">Reference proteome</keyword>
<dbReference type="Proteomes" id="UP000652761">
    <property type="component" value="Unassembled WGS sequence"/>
</dbReference>
<name>A0A843WHK0_COLES</name>
<dbReference type="EMBL" id="NMUH01004485">
    <property type="protein sequence ID" value="MQM09832.1"/>
    <property type="molecule type" value="Genomic_DNA"/>
</dbReference>
<gene>
    <name evidence="1" type="ORF">Taro_042710</name>
</gene>